<protein>
    <submittedName>
        <fullName evidence="1">NTP-pyrophosphyhydrolase</fullName>
    </submittedName>
</protein>
<name>A0A514A8R7_9CAUD</name>
<proteinExistence type="predicted"/>
<organism evidence="1 2">
    <name type="scientific">Pantoea phage Kyle</name>
    <dbReference type="NCBI Taxonomy" id="2589665"/>
    <lineage>
        <taxon>Viruses</taxon>
        <taxon>Duplodnaviria</taxon>
        <taxon>Heunggongvirae</taxon>
        <taxon>Uroviricota</taxon>
        <taxon>Caudoviricetes</taxon>
        <taxon>Lindbergviridae</taxon>
        <taxon>Kylevirus</taxon>
        <taxon>Kylevirus kyle</taxon>
    </lineage>
</organism>
<sequence>MTPQIFVLFNLILEWSKARNIIGGGKAADQFVKLVSEFSNEISTAIYEIWTYHGSDTHQRKKLIVTSLKDAIGDSFVVLVNVSAQMGLDIKTIYGSQSFAVFTQVPHHGLLIAGMGQGRLADAIKKNNPDDAYAAIGLMIYGLQLICNEYGLRVEDCVEHAYLEIKDRKGVMYNGIFVKSDDANYERIVEELGLNSSTAAHGLHDHA</sequence>
<dbReference type="GO" id="GO:0016787">
    <property type="term" value="F:hydrolase activity"/>
    <property type="evidence" value="ECO:0007669"/>
    <property type="project" value="UniProtKB-KW"/>
</dbReference>
<evidence type="ECO:0000313" key="2">
    <source>
        <dbReference type="Proteomes" id="UP000319711"/>
    </source>
</evidence>
<dbReference type="RefSeq" id="YP_009849894.1">
    <property type="nucleotide sequence ID" value="NC_048796.1"/>
</dbReference>
<dbReference type="EMBL" id="MN038177">
    <property type="protein sequence ID" value="QDH49671.1"/>
    <property type="molecule type" value="Genomic_DNA"/>
</dbReference>
<accession>A0A514A8R7</accession>
<dbReference type="Proteomes" id="UP000319711">
    <property type="component" value="Segment"/>
</dbReference>
<gene>
    <name evidence="1" type="primary">58</name>
    <name evidence="1" type="ORF">KYLE_62</name>
</gene>
<keyword evidence="2" id="KW-1185">Reference proteome</keyword>
<dbReference type="GeneID" id="55620395"/>
<reference evidence="1 2" key="1">
    <citation type="submission" date="2019-06" db="EMBL/GenBank/DDBJ databases">
        <authorList>
            <person name="Fakulujo A."/>
            <person name="Fiaz D."/>
            <person name="Garg S."/>
            <person name="Gordon G."/>
            <person name="Haider Z."/>
            <person name="Hale A."/>
            <person name="Hodges K."/>
            <person name="Jacob L."/>
            <person name="Kandil F."/>
            <person name="Kincaid V."/>
            <person name="Melchor-Guerra M."/>
            <person name="Morrelli A."/>
            <person name="Morris R."/>
            <person name="Nawaz M."/>
            <person name="Nguyen N."/>
            <person name="Omair A."/>
            <person name="Pray J."/>
            <person name="Saleem H."/>
            <person name="Saravane K."/>
            <person name="Sharma A."/>
            <person name="Singh A."/>
            <person name="Walston M."/>
            <person name="Zaman H."/>
            <person name="Puthuveetil N."/>
            <person name="Do L."/>
            <person name="Islam N."/>
            <person name="Johnson A."/>
        </authorList>
    </citation>
    <scope>NUCLEOTIDE SEQUENCE [LARGE SCALE GENOMIC DNA]</scope>
</reference>
<keyword evidence="1" id="KW-0378">Hydrolase</keyword>
<evidence type="ECO:0000313" key="1">
    <source>
        <dbReference type="EMBL" id="QDH49671.1"/>
    </source>
</evidence>
<dbReference type="KEGG" id="vg:55620395"/>